<dbReference type="AlphaFoldDB" id="A0A5B7DMZ0"/>
<dbReference type="Proteomes" id="UP000324222">
    <property type="component" value="Unassembled WGS sequence"/>
</dbReference>
<evidence type="ECO:0000313" key="2">
    <source>
        <dbReference type="Proteomes" id="UP000324222"/>
    </source>
</evidence>
<accession>A0A5B7DMZ0</accession>
<proteinExistence type="predicted"/>
<gene>
    <name evidence="1" type="ORF">E2C01_015836</name>
</gene>
<sequence>MPPTSSATFMEHRALQAPLCAQPHAASSAASIPRVIPVCAASVSAESMRGEARRGGHHDLLNVVRGQLSSFPSTDTTFGALLACTDSLTHYTTRSLANATQEKLLGGVLMQCTPHTGGSDDTVAGMIGRFPHRQACERPARGAKAQGHNPVHTPGRALRTLGLRVTTDPHVQYIHPAAGAAEEGRAPSCGRLVNHWRQGAVETGLSID</sequence>
<name>A0A5B7DMZ0_PORTR</name>
<dbReference type="EMBL" id="VSRR010001128">
    <property type="protein sequence ID" value="MPC22808.1"/>
    <property type="molecule type" value="Genomic_DNA"/>
</dbReference>
<comment type="caution">
    <text evidence="1">The sequence shown here is derived from an EMBL/GenBank/DDBJ whole genome shotgun (WGS) entry which is preliminary data.</text>
</comment>
<protein>
    <submittedName>
        <fullName evidence="1">Uncharacterized protein</fullName>
    </submittedName>
</protein>
<reference evidence="1 2" key="1">
    <citation type="submission" date="2019-05" db="EMBL/GenBank/DDBJ databases">
        <title>Another draft genome of Portunus trituberculatus and its Hox gene families provides insights of decapod evolution.</title>
        <authorList>
            <person name="Jeong J.-H."/>
            <person name="Song I."/>
            <person name="Kim S."/>
            <person name="Choi T."/>
            <person name="Kim D."/>
            <person name="Ryu S."/>
            <person name="Kim W."/>
        </authorList>
    </citation>
    <scope>NUCLEOTIDE SEQUENCE [LARGE SCALE GENOMIC DNA]</scope>
    <source>
        <tissue evidence="1">Muscle</tissue>
    </source>
</reference>
<evidence type="ECO:0000313" key="1">
    <source>
        <dbReference type="EMBL" id="MPC22808.1"/>
    </source>
</evidence>
<organism evidence="1 2">
    <name type="scientific">Portunus trituberculatus</name>
    <name type="common">Swimming crab</name>
    <name type="synonym">Neptunus trituberculatus</name>
    <dbReference type="NCBI Taxonomy" id="210409"/>
    <lineage>
        <taxon>Eukaryota</taxon>
        <taxon>Metazoa</taxon>
        <taxon>Ecdysozoa</taxon>
        <taxon>Arthropoda</taxon>
        <taxon>Crustacea</taxon>
        <taxon>Multicrustacea</taxon>
        <taxon>Malacostraca</taxon>
        <taxon>Eumalacostraca</taxon>
        <taxon>Eucarida</taxon>
        <taxon>Decapoda</taxon>
        <taxon>Pleocyemata</taxon>
        <taxon>Brachyura</taxon>
        <taxon>Eubrachyura</taxon>
        <taxon>Portunoidea</taxon>
        <taxon>Portunidae</taxon>
        <taxon>Portuninae</taxon>
        <taxon>Portunus</taxon>
    </lineage>
</organism>
<keyword evidence="2" id="KW-1185">Reference proteome</keyword>